<keyword evidence="2" id="KW-1185">Reference proteome</keyword>
<protein>
    <submittedName>
        <fullName evidence="1">ATP-dependent helicase/deoxyribonuclease subunit B</fullName>
    </submittedName>
</protein>
<accession>A0ABQ8MV56</accession>
<organism evidence="1 2">
    <name type="scientific">Labeo rohita</name>
    <name type="common">Indian major carp</name>
    <name type="synonym">Cyprinus rohita</name>
    <dbReference type="NCBI Taxonomy" id="84645"/>
    <lineage>
        <taxon>Eukaryota</taxon>
        <taxon>Metazoa</taxon>
        <taxon>Chordata</taxon>
        <taxon>Craniata</taxon>
        <taxon>Vertebrata</taxon>
        <taxon>Euteleostomi</taxon>
        <taxon>Actinopterygii</taxon>
        <taxon>Neopterygii</taxon>
        <taxon>Teleostei</taxon>
        <taxon>Ostariophysi</taxon>
        <taxon>Cypriniformes</taxon>
        <taxon>Cyprinidae</taxon>
        <taxon>Labeoninae</taxon>
        <taxon>Labeonini</taxon>
        <taxon>Labeo</taxon>
    </lineage>
</organism>
<reference evidence="1 2" key="1">
    <citation type="submission" date="2022-01" db="EMBL/GenBank/DDBJ databases">
        <title>A high-quality chromosome-level genome assembly of rohu carp, Labeo rohita.</title>
        <authorList>
            <person name="Arick M.A. II"/>
            <person name="Hsu C.-Y."/>
            <person name="Magbanua Z."/>
            <person name="Pechanova O."/>
            <person name="Grover C."/>
            <person name="Miller E."/>
            <person name="Thrash A."/>
            <person name="Ezzel L."/>
            <person name="Alam S."/>
            <person name="Benzie J."/>
            <person name="Hamilton M."/>
            <person name="Karsi A."/>
            <person name="Lawrence M.L."/>
            <person name="Peterson D.G."/>
        </authorList>
    </citation>
    <scope>NUCLEOTIDE SEQUENCE [LARGE SCALE GENOMIC DNA]</scope>
    <source>
        <strain evidence="2">BAU-BD-2019</strain>
        <tissue evidence="1">Blood</tissue>
    </source>
</reference>
<proteinExistence type="predicted"/>
<sequence>MADTRAKVDAESVNLLAALCKVPDLHSCGYQRALSPLLQDLGCLEHDGVFIESLGQSVRGTVSMVVADNLASHSLAGFVQSLRAGYVCRFCKATQEEIQSSAVGDGEFTPRTKASRDHDLQDVLQGDGHSQFGVQRDCVLRESLQCFHTITGFPPDVVHDLFEGIVPVELALCIQEMIKLKYFTLEYLKKKIVTFPYQHADKTDKPHPIPKTLQERRPLVAMEVVEVVLSPKFDEDSIQYLQTKIQDHRQMLQEVFPEFRLFPKHHYLEHYPDLIRCFGPLVHLWTMRFEEHKSWYIEHLRSYELSPGNMTVHSLSELNDILPLYAYRVEGKVLLTPKRFILLH</sequence>
<name>A0ABQ8MV56_LABRO</name>
<dbReference type="Proteomes" id="UP000830375">
    <property type="component" value="Unassembled WGS sequence"/>
</dbReference>
<keyword evidence="1" id="KW-0378">Hydrolase</keyword>
<dbReference type="EMBL" id="JACTAM010000003">
    <property type="protein sequence ID" value="KAI2666713.1"/>
    <property type="molecule type" value="Genomic_DNA"/>
</dbReference>
<gene>
    <name evidence="1" type="ORF">H4Q32_025808</name>
</gene>
<evidence type="ECO:0000313" key="2">
    <source>
        <dbReference type="Proteomes" id="UP000830375"/>
    </source>
</evidence>
<keyword evidence="1" id="KW-0547">Nucleotide-binding</keyword>
<keyword evidence="1" id="KW-0347">Helicase</keyword>
<keyword evidence="1" id="KW-0067">ATP-binding</keyword>
<dbReference type="GO" id="GO:0004386">
    <property type="term" value="F:helicase activity"/>
    <property type="evidence" value="ECO:0007669"/>
    <property type="project" value="UniProtKB-KW"/>
</dbReference>
<comment type="caution">
    <text evidence="1">The sequence shown here is derived from an EMBL/GenBank/DDBJ whole genome shotgun (WGS) entry which is preliminary data.</text>
</comment>
<evidence type="ECO:0000313" key="1">
    <source>
        <dbReference type="EMBL" id="KAI2666713.1"/>
    </source>
</evidence>